<keyword evidence="3" id="KW-1185">Reference proteome</keyword>
<gene>
    <name evidence="2" type="ORF">BDV40DRAFT_283648</name>
</gene>
<dbReference type="EMBL" id="ML738850">
    <property type="protein sequence ID" value="KAE8155492.1"/>
    <property type="molecule type" value="Genomic_DNA"/>
</dbReference>
<dbReference type="Proteomes" id="UP000326950">
    <property type="component" value="Unassembled WGS sequence"/>
</dbReference>
<accession>A0A5N6UA68</accession>
<feature type="region of interest" description="Disordered" evidence="1">
    <location>
        <begin position="50"/>
        <end position="74"/>
    </location>
</feature>
<dbReference type="AlphaFoldDB" id="A0A5N6UA68"/>
<name>A0A5N6UA68_ASPTM</name>
<proteinExistence type="predicted"/>
<protein>
    <submittedName>
        <fullName evidence="2">Uncharacterized protein</fullName>
    </submittedName>
</protein>
<evidence type="ECO:0000313" key="2">
    <source>
        <dbReference type="EMBL" id="KAE8155492.1"/>
    </source>
</evidence>
<evidence type="ECO:0000313" key="3">
    <source>
        <dbReference type="Proteomes" id="UP000326950"/>
    </source>
</evidence>
<reference evidence="2 3" key="1">
    <citation type="submission" date="2019-04" db="EMBL/GenBank/DDBJ databases">
        <title>Friends and foes A comparative genomics study of 23 Aspergillus species from section Flavi.</title>
        <authorList>
            <consortium name="DOE Joint Genome Institute"/>
            <person name="Kjaerbolling I."/>
            <person name="Vesth T."/>
            <person name="Frisvad J.C."/>
            <person name="Nybo J.L."/>
            <person name="Theobald S."/>
            <person name="Kildgaard S."/>
            <person name="Isbrandt T."/>
            <person name="Kuo A."/>
            <person name="Sato A."/>
            <person name="Lyhne E.K."/>
            <person name="Kogle M.E."/>
            <person name="Wiebenga A."/>
            <person name="Kun R.S."/>
            <person name="Lubbers R.J."/>
            <person name="Makela M.R."/>
            <person name="Barry K."/>
            <person name="Chovatia M."/>
            <person name="Clum A."/>
            <person name="Daum C."/>
            <person name="Haridas S."/>
            <person name="He G."/>
            <person name="LaButti K."/>
            <person name="Lipzen A."/>
            <person name="Mondo S."/>
            <person name="Riley R."/>
            <person name="Salamov A."/>
            <person name="Simmons B.A."/>
            <person name="Magnuson J.K."/>
            <person name="Henrissat B."/>
            <person name="Mortensen U.H."/>
            <person name="Larsen T.O."/>
            <person name="Devries R.P."/>
            <person name="Grigoriev I.V."/>
            <person name="Machida M."/>
            <person name="Baker S.E."/>
            <person name="Andersen M.R."/>
        </authorList>
    </citation>
    <scope>NUCLEOTIDE SEQUENCE [LARGE SCALE GENOMIC DNA]</scope>
    <source>
        <strain evidence="2 3">CBS 117626</strain>
    </source>
</reference>
<evidence type="ECO:0000256" key="1">
    <source>
        <dbReference type="SAM" id="MobiDB-lite"/>
    </source>
</evidence>
<sequence>MHPCQSNKVNTENAGIMTSQVSSLPIWSFYSHEFLVPGMRVVAPSCPWTRKRTRPDALQPKGMAAEYSSREHAD</sequence>
<organism evidence="2 3">
    <name type="scientific">Aspergillus tamarii</name>
    <dbReference type="NCBI Taxonomy" id="41984"/>
    <lineage>
        <taxon>Eukaryota</taxon>
        <taxon>Fungi</taxon>
        <taxon>Dikarya</taxon>
        <taxon>Ascomycota</taxon>
        <taxon>Pezizomycotina</taxon>
        <taxon>Eurotiomycetes</taxon>
        <taxon>Eurotiomycetidae</taxon>
        <taxon>Eurotiales</taxon>
        <taxon>Aspergillaceae</taxon>
        <taxon>Aspergillus</taxon>
        <taxon>Aspergillus subgen. Circumdati</taxon>
    </lineage>
</organism>